<evidence type="ECO:0000313" key="2">
    <source>
        <dbReference type="EMBL" id="KAK1746395.1"/>
    </source>
</evidence>
<feature type="compositionally biased region" description="Low complexity" evidence="1">
    <location>
        <begin position="1"/>
        <end position="19"/>
    </location>
</feature>
<protein>
    <submittedName>
        <fullName evidence="2">Uncharacterized protein</fullName>
    </submittedName>
</protein>
<feature type="compositionally biased region" description="Low complexity" evidence="1">
    <location>
        <begin position="95"/>
        <end position="114"/>
    </location>
</feature>
<comment type="caution">
    <text evidence="2">The sequence shown here is derived from an EMBL/GenBank/DDBJ whole genome shotgun (WGS) entry which is preliminary data.</text>
</comment>
<name>A0AAD8YJ29_9STRA</name>
<keyword evidence="3" id="KW-1185">Reference proteome</keyword>
<dbReference type="EMBL" id="JATAAI010000004">
    <property type="protein sequence ID" value="KAK1746395.1"/>
    <property type="molecule type" value="Genomic_DNA"/>
</dbReference>
<feature type="compositionally biased region" description="Basic and acidic residues" evidence="1">
    <location>
        <begin position="209"/>
        <end position="233"/>
    </location>
</feature>
<gene>
    <name evidence="2" type="ORF">QTG54_003002</name>
</gene>
<accession>A0AAD8YJ29</accession>
<feature type="compositionally biased region" description="Polar residues" evidence="1">
    <location>
        <begin position="21"/>
        <end position="32"/>
    </location>
</feature>
<feature type="compositionally biased region" description="Polar residues" evidence="1">
    <location>
        <begin position="169"/>
        <end position="185"/>
    </location>
</feature>
<feature type="region of interest" description="Disordered" evidence="1">
    <location>
        <begin position="126"/>
        <end position="233"/>
    </location>
</feature>
<feature type="region of interest" description="Disordered" evidence="1">
    <location>
        <begin position="1"/>
        <end position="114"/>
    </location>
</feature>
<organism evidence="2 3">
    <name type="scientific">Skeletonema marinoi</name>
    <dbReference type="NCBI Taxonomy" id="267567"/>
    <lineage>
        <taxon>Eukaryota</taxon>
        <taxon>Sar</taxon>
        <taxon>Stramenopiles</taxon>
        <taxon>Ochrophyta</taxon>
        <taxon>Bacillariophyta</taxon>
        <taxon>Coscinodiscophyceae</taxon>
        <taxon>Thalassiosirophycidae</taxon>
        <taxon>Thalassiosirales</taxon>
        <taxon>Skeletonemataceae</taxon>
        <taxon>Skeletonema</taxon>
        <taxon>Skeletonema marinoi-dohrnii complex</taxon>
    </lineage>
</organism>
<evidence type="ECO:0000313" key="3">
    <source>
        <dbReference type="Proteomes" id="UP001224775"/>
    </source>
</evidence>
<dbReference type="AlphaFoldDB" id="A0AAD8YJ29"/>
<evidence type="ECO:0000256" key="1">
    <source>
        <dbReference type="SAM" id="MobiDB-lite"/>
    </source>
</evidence>
<sequence length="233" mass="25794">MYQQQELQQQQHQIRGHSQQLERSTNSQPYQKSSVDESEDSEEQAIHSPTPFRPMAPREFALGNTLRRSRPAMPMATLPADATVARKESQDGGTASQSVASASLASGSQSFLSSVEHSEIEILQKMMQQQQMQKGIPQLPFQDQQQQSHGQQYMQQSSTDSMQRILENSGDSSGSVNEPSEQSAGQHAGGEGFQQTAGEAAGECPSELASDRASDRNYRQNDNREEFMRQVSN</sequence>
<feature type="compositionally biased region" description="Low complexity" evidence="1">
    <location>
        <begin position="142"/>
        <end position="158"/>
    </location>
</feature>
<proteinExistence type="predicted"/>
<dbReference type="Proteomes" id="UP001224775">
    <property type="component" value="Unassembled WGS sequence"/>
</dbReference>
<reference evidence="2" key="1">
    <citation type="submission" date="2023-06" db="EMBL/GenBank/DDBJ databases">
        <title>Survivors Of The Sea: Transcriptome response of Skeletonema marinoi to long-term dormancy.</title>
        <authorList>
            <person name="Pinder M.I.M."/>
            <person name="Kourtchenko O."/>
            <person name="Robertson E.K."/>
            <person name="Larsson T."/>
            <person name="Maumus F."/>
            <person name="Osuna-Cruz C.M."/>
            <person name="Vancaester E."/>
            <person name="Stenow R."/>
            <person name="Vandepoele K."/>
            <person name="Ploug H."/>
            <person name="Bruchert V."/>
            <person name="Godhe A."/>
            <person name="Topel M."/>
        </authorList>
    </citation>
    <scope>NUCLEOTIDE SEQUENCE</scope>
    <source>
        <strain evidence="2">R05AC</strain>
    </source>
</reference>